<reference evidence="7 8" key="1">
    <citation type="submission" date="2022-05" db="EMBL/GenBank/DDBJ databases">
        <authorList>
            <consortium name="Genoscope - CEA"/>
            <person name="William W."/>
        </authorList>
    </citation>
    <scope>NUCLEOTIDE SEQUENCE [LARGE SCALE GENOMIC DNA]</scope>
</reference>
<evidence type="ECO:0000256" key="2">
    <source>
        <dbReference type="ARBA" id="ARBA00022692"/>
    </source>
</evidence>
<organism evidence="7 8">
    <name type="scientific">Pocillopora meandrina</name>
    <dbReference type="NCBI Taxonomy" id="46732"/>
    <lineage>
        <taxon>Eukaryota</taxon>
        <taxon>Metazoa</taxon>
        <taxon>Cnidaria</taxon>
        <taxon>Anthozoa</taxon>
        <taxon>Hexacorallia</taxon>
        <taxon>Scleractinia</taxon>
        <taxon>Astrocoeniina</taxon>
        <taxon>Pocilloporidae</taxon>
        <taxon>Pocillopora</taxon>
    </lineage>
</organism>
<dbReference type="SUPFAM" id="SSF103473">
    <property type="entry name" value="MFS general substrate transporter"/>
    <property type="match status" value="1"/>
</dbReference>
<feature type="transmembrane region" description="Helical" evidence="5">
    <location>
        <begin position="380"/>
        <end position="397"/>
    </location>
</feature>
<feature type="transmembrane region" description="Helical" evidence="5">
    <location>
        <begin position="156"/>
        <end position="174"/>
    </location>
</feature>
<feature type="transmembrane region" description="Helical" evidence="5">
    <location>
        <begin position="21"/>
        <end position="46"/>
    </location>
</feature>
<protein>
    <recommendedName>
        <fullName evidence="6">Major facilitator superfamily (MFS) profile domain-containing protein</fullName>
    </recommendedName>
</protein>
<dbReference type="Proteomes" id="UP001159428">
    <property type="component" value="Unassembled WGS sequence"/>
</dbReference>
<feature type="transmembrane region" description="Helical" evidence="5">
    <location>
        <begin position="214"/>
        <end position="236"/>
    </location>
</feature>
<feature type="transmembrane region" description="Helical" evidence="5">
    <location>
        <begin position="242"/>
        <end position="261"/>
    </location>
</feature>
<comment type="caution">
    <text evidence="7">The sequence shown here is derived from an EMBL/GenBank/DDBJ whole genome shotgun (WGS) entry which is preliminary data.</text>
</comment>
<feature type="transmembrane region" description="Helical" evidence="5">
    <location>
        <begin position="350"/>
        <end position="368"/>
    </location>
</feature>
<evidence type="ECO:0000256" key="4">
    <source>
        <dbReference type="ARBA" id="ARBA00023136"/>
    </source>
</evidence>
<feature type="transmembrane region" description="Helical" evidence="5">
    <location>
        <begin position="180"/>
        <end position="202"/>
    </location>
</feature>
<dbReference type="GO" id="GO:0016020">
    <property type="term" value="C:membrane"/>
    <property type="evidence" value="ECO:0007669"/>
    <property type="project" value="UniProtKB-SubCell"/>
</dbReference>
<comment type="subcellular location">
    <subcellularLocation>
        <location evidence="1">Membrane</location>
        <topology evidence="1">Multi-pass membrane protein</topology>
    </subcellularLocation>
</comment>
<feature type="transmembrane region" description="Helical" evidence="5">
    <location>
        <begin position="128"/>
        <end position="149"/>
    </location>
</feature>
<dbReference type="AlphaFoldDB" id="A0AAU9XBW2"/>
<dbReference type="PANTHER" id="PTHR24064">
    <property type="entry name" value="SOLUTE CARRIER FAMILY 22 MEMBER"/>
    <property type="match status" value="1"/>
</dbReference>
<keyword evidence="4 5" id="KW-0472">Membrane</keyword>
<feature type="domain" description="Major facilitator superfamily (MFS) profile" evidence="6">
    <location>
        <begin position="23"/>
        <end position="496"/>
    </location>
</feature>
<dbReference type="CDD" id="cd17317">
    <property type="entry name" value="MFS_SLC22"/>
    <property type="match status" value="1"/>
</dbReference>
<gene>
    <name evidence="7" type="ORF">PMEA_00020569</name>
</gene>
<dbReference type="PROSITE" id="PS50850">
    <property type="entry name" value="MFS"/>
    <property type="match status" value="1"/>
</dbReference>
<keyword evidence="3 5" id="KW-1133">Transmembrane helix</keyword>
<dbReference type="GO" id="GO:0022857">
    <property type="term" value="F:transmembrane transporter activity"/>
    <property type="evidence" value="ECO:0007669"/>
    <property type="project" value="InterPro"/>
</dbReference>
<keyword evidence="2 5" id="KW-0812">Transmembrane</keyword>
<sequence length="514" mass="57214">MAGLDVDSVLRHIGQFGPYQIRILALFTFIFFPITYQTLIMVFVAYEPPWMCAKHSVTCLESNNSSPNSSSVESAVYSTSTKPKQLYERRCSLKRSDWKFAEYDLYEGPHETIVTEFDLVCSRGMLGWLANSMLFIGWAVGAIVLGFIADRYGRKSVLFPSVLIVLLVTFAMAFAKAFWIIAVCRVIIGFFEAGCFLSMFVLATELVGPERRALAGTLVWFYFTAALMILGLKAFFIRKWRTLLIVSSAPWIFILVFWKFIPESVRWLLVKGKKEEAREILSNVAKVNKKEMPSEELRVPVTTASKGIFGLFKTWNMAKLSLIQCYAWFVNGMVYYGLSLSSGEFGGSIYLNFVLTSLVEIPGNILVIHNCNRFGRRKTLVAYMVLAGVTVVAVSLIPNGTNNTGYIAGRVTLGTLGKLCITTSFNAIYVFSAELFPTIVRNSGMGMVSVASRIGAASSPFVVEMTRINAIFPFALMGSLSFIAAVFCWLLPETLGKHTAEVMEDTEKQQGTAH</sequence>
<dbReference type="InterPro" id="IPR005828">
    <property type="entry name" value="MFS_sugar_transport-like"/>
</dbReference>
<dbReference type="Pfam" id="PF00083">
    <property type="entry name" value="Sugar_tr"/>
    <property type="match status" value="1"/>
</dbReference>
<dbReference type="PROSITE" id="PS00216">
    <property type="entry name" value="SUGAR_TRANSPORT_1"/>
    <property type="match status" value="1"/>
</dbReference>
<evidence type="ECO:0000256" key="5">
    <source>
        <dbReference type="SAM" id="Phobius"/>
    </source>
</evidence>
<proteinExistence type="predicted"/>
<dbReference type="Gene3D" id="1.20.1250.20">
    <property type="entry name" value="MFS general substrate transporter like domains"/>
    <property type="match status" value="1"/>
</dbReference>
<dbReference type="EMBL" id="CALNXJ010000038">
    <property type="protein sequence ID" value="CAH3143492.1"/>
    <property type="molecule type" value="Genomic_DNA"/>
</dbReference>
<evidence type="ECO:0000256" key="3">
    <source>
        <dbReference type="ARBA" id="ARBA00022989"/>
    </source>
</evidence>
<dbReference type="InterPro" id="IPR005829">
    <property type="entry name" value="Sugar_transporter_CS"/>
</dbReference>
<evidence type="ECO:0000313" key="8">
    <source>
        <dbReference type="Proteomes" id="UP001159428"/>
    </source>
</evidence>
<dbReference type="InterPro" id="IPR020846">
    <property type="entry name" value="MFS_dom"/>
</dbReference>
<keyword evidence="8" id="KW-1185">Reference proteome</keyword>
<accession>A0AAU9XBW2</accession>
<evidence type="ECO:0000259" key="6">
    <source>
        <dbReference type="PROSITE" id="PS50850"/>
    </source>
</evidence>
<evidence type="ECO:0000313" key="7">
    <source>
        <dbReference type="EMBL" id="CAH3143492.1"/>
    </source>
</evidence>
<feature type="transmembrane region" description="Helical" evidence="5">
    <location>
        <begin position="470"/>
        <end position="491"/>
    </location>
</feature>
<evidence type="ECO:0000256" key="1">
    <source>
        <dbReference type="ARBA" id="ARBA00004141"/>
    </source>
</evidence>
<name>A0AAU9XBW2_9CNID</name>
<dbReference type="InterPro" id="IPR036259">
    <property type="entry name" value="MFS_trans_sf"/>
</dbReference>
<feature type="non-terminal residue" evidence="7">
    <location>
        <position position="514"/>
    </location>
</feature>